<protein>
    <submittedName>
        <fullName evidence="2">Uncharacterized protein</fullName>
    </submittedName>
</protein>
<feature type="region of interest" description="Disordered" evidence="1">
    <location>
        <begin position="23"/>
        <end position="44"/>
    </location>
</feature>
<organism evidence="2">
    <name type="scientific">Arcella intermedia</name>
    <dbReference type="NCBI Taxonomy" id="1963864"/>
    <lineage>
        <taxon>Eukaryota</taxon>
        <taxon>Amoebozoa</taxon>
        <taxon>Tubulinea</taxon>
        <taxon>Elardia</taxon>
        <taxon>Arcellinida</taxon>
        <taxon>Sphaerothecina</taxon>
        <taxon>Arcellidae</taxon>
        <taxon>Arcella</taxon>
    </lineage>
</organism>
<evidence type="ECO:0000256" key="1">
    <source>
        <dbReference type="SAM" id="MobiDB-lite"/>
    </source>
</evidence>
<accession>A0A6B2LRB0</accession>
<dbReference type="EMBL" id="GIBP01010506">
    <property type="protein sequence ID" value="NDV39475.1"/>
    <property type="molecule type" value="Transcribed_RNA"/>
</dbReference>
<name>A0A6B2LRB0_9EUKA</name>
<evidence type="ECO:0000313" key="2">
    <source>
        <dbReference type="EMBL" id="NDV39475.1"/>
    </source>
</evidence>
<proteinExistence type="predicted"/>
<sequence length="82" mass="8694">MASDLGEGPNPLGEGFVQLLEAKSNIHRSPNGGEEEVEYPPKTTSLDPQTLAVCLLLLGGEGPVIGICFHVKSSNEKIQTSF</sequence>
<reference evidence="2" key="1">
    <citation type="journal article" date="2020" name="J. Eukaryot. Microbiol.">
        <title>De novo Sequencing, Assembly and Annotation of the Transcriptome for the Free-Living Testate Amoeba Arcella intermedia.</title>
        <authorList>
            <person name="Ribeiro G.M."/>
            <person name="Porfirio-Sousa A.L."/>
            <person name="Maurer-Alcala X.X."/>
            <person name="Katz L.A."/>
            <person name="Lahr D.J.G."/>
        </authorList>
    </citation>
    <scope>NUCLEOTIDE SEQUENCE</scope>
</reference>
<dbReference type="AlphaFoldDB" id="A0A6B2LRB0"/>